<evidence type="ECO:0008006" key="4">
    <source>
        <dbReference type="Google" id="ProtNLM"/>
    </source>
</evidence>
<dbReference type="RefSeq" id="WP_185059084.1">
    <property type="nucleotide sequence ID" value="NZ_BAABJP010000015.1"/>
</dbReference>
<name>A0ABP9QBI8_9PSEU</name>
<feature type="transmembrane region" description="Helical" evidence="1">
    <location>
        <begin position="161"/>
        <end position="182"/>
    </location>
</feature>
<accession>A0ABP9QBI8</accession>
<dbReference type="EMBL" id="BAABJP010000015">
    <property type="protein sequence ID" value="GAA5158515.1"/>
    <property type="molecule type" value="Genomic_DNA"/>
</dbReference>
<evidence type="ECO:0000313" key="2">
    <source>
        <dbReference type="EMBL" id="GAA5158515.1"/>
    </source>
</evidence>
<evidence type="ECO:0000256" key="1">
    <source>
        <dbReference type="SAM" id="Phobius"/>
    </source>
</evidence>
<feature type="transmembrane region" description="Helical" evidence="1">
    <location>
        <begin position="79"/>
        <end position="100"/>
    </location>
</feature>
<feature type="transmembrane region" description="Helical" evidence="1">
    <location>
        <begin position="34"/>
        <end position="59"/>
    </location>
</feature>
<sequence>MTIDASETDTADTPKTALAARIAHRDAINHRVRLAAIWSWPVCVVTFGAAFLFVVGFVPPPSPALDARQIAEVYAANTTGIRVGVLVAMFASALLLPFLTSVSAEIKKIEGPLGLLAPIQFGGAVALTMIFQIIGLCWLAASYRPEASPEIIRAFNDYTWFAWSSFIATYSLQFICMGIAGLMDFRERPAWPRWAAYLNLWVAVTGAGGVLAVFFKTGPFAWNGVVGYWIPVILFVVGLSVTTWALHRRARHEAAR</sequence>
<protein>
    <recommendedName>
        <fullName evidence="4">DUF4386 domain-containing protein</fullName>
    </recommendedName>
</protein>
<keyword evidence="1" id="KW-0812">Transmembrane</keyword>
<keyword evidence="1" id="KW-0472">Membrane</keyword>
<proteinExistence type="predicted"/>
<keyword evidence="1" id="KW-1133">Transmembrane helix</keyword>
<reference evidence="3" key="1">
    <citation type="journal article" date="2019" name="Int. J. Syst. Evol. Microbiol.">
        <title>The Global Catalogue of Microorganisms (GCM) 10K type strain sequencing project: providing services to taxonomists for standard genome sequencing and annotation.</title>
        <authorList>
            <consortium name="The Broad Institute Genomics Platform"/>
            <consortium name="The Broad Institute Genome Sequencing Center for Infectious Disease"/>
            <person name="Wu L."/>
            <person name="Ma J."/>
        </authorList>
    </citation>
    <scope>NUCLEOTIDE SEQUENCE [LARGE SCALE GENOMIC DNA]</scope>
    <source>
        <strain evidence="3">JCM 18303</strain>
    </source>
</reference>
<dbReference type="Proteomes" id="UP001428817">
    <property type="component" value="Unassembled WGS sequence"/>
</dbReference>
<organism evidence="2 3">
    <name type="scientific">Pseudonocardia eucalypti</name>
    <dbReference type="NCBI Taxonomy" id="648755"/>
    <lineage>
        <taxon>Bacteria</taxon>
        <taxon>Bacillati</taxon>
        <taxon>Actinomycetota</taxon>
        <taxon>Actinomycetes</taxon>
        <taxon>Pseudonocardiales</taxon>
        <taxon>Pseudonocardiaceae</taxon>
        <taxon>Pseudonocardia</taxon>
    </lineage>
</organism>
<feature type="transmembrane region" description="Helical" evidence="1">
    <location>
        <begin position="121"/>
        <end position="141"/>
    </location>
</feature>
<keyword evidence="3" id="KW-1185">Reference proteome</keyword>
<feature type="transmembrane region" description="Helical" evidence="1">
    <location>
        <begin position="194"/>
        <end position="215"/>
    </location>
</feature>
<feature type="transmembrane region" description="Helical" evidence="1">
    <location>
        <begin position="227"/>
        <end position="246"/>
    </location>
</feature>
<gene>
    <name evidence="2" type="ORF">GCM10023321_38400</name>
</gene>
<evidence type="ECO:0000313" key="3">
    <source>
        <dbReference type="Proteomes" id="UP001428817"/>
    </source>
</evidence>
<comment type="caution">
    <text evidence="2">The sequence shown here is derived from an EMBL/GenBank/DDBJ whole genome shotgun (WGS) entry which is preliminary data.</text>
</comment>